<dbReference type="Gene3D" id="3.90.550.10">
    <property type="entry name" value="Spore Coat Polysaccharide Biosynthesis Protein SpsA, Chain A"/>
    <property type="match status" value="1"/>
</dbReference>
<dbReference type="SUPFAM" id="SSF53448">
    <property type="entry name" value="Nucleotide-diphospho-sugar transferases"/>
    <property type="match status" value="1"/>
</dbReference>
<accession>A0A3D2SFI2</accession>
<dbReference type="EMBL" id="DPVG01000350">
    <property type="protein sequence ID" value="HCK25012.1"/>
    <property type="molecule type" value="Genomic_DNA"/>
</dbReference>
<reference evidence="2 3" key="1">
    <citation type="journal article" date="2018" name="Nat. Biotechnol.">
        <title>A standardized bacterial taxonomy based on genome phylogeny substantially revises the tree of life.</title>
        <authorList>
            <person name="Parks D.H."/>
            <person name="Chuvochina M."/>
            <person name="Waite D.W."/>
            <person name="Rinke C."/>
            <person name="Skarshewski A."/>
            <person name="Chaumeil P.A."/>
            <person name="Hugenholtz P."/>
        </authorList>
    </citation>
    <scope>NUCLEOTIDE SEQUENCE [LARGE SCALE GENOMIC DNA]</scope>
    <source>
        <strain evidence="2">UBA9667</strain>
    </source>
</reference>
<dbReference type="Proteomes" id="UP000263098">
    <property type="component" value="Unassembled WGS sequence"/>
</dbReference>
<dbReference type="Pfam" id="PF00535">
    <property type="entry name" value="Glycos_transf_2"/>
    <property type="match status" value="1"/>
</dbReference>
<evidence type="ECO:0000259" key="1">
    <source>
        <dbReference type="Pfam" id="PF00535"/>
    </source>
</evidence>
<dbReference type="PANTHER" id="PTHR22916:SF3">
    <property type="entry name" value="UDP-GLCNAC:BETAGAL BETA-1,3-N-ACETYLGLUCOSAMINYLTRANSFERASE-LIKE PROTEIN 1"/>
    <property type="match status" value="1"/>
</dbReference>
<gene>
    <name evidence="2" type="ORF">DHW31_09590</name>
</gene>
<feature type="domain" description="Glycosyltransferase 2-like" evidence="1">
    <location>
        <begin position="12"/>
        <end position="140"/>
    </location>
</feature>
<dbReference type="PANTHER" id="PTHR22916">
    <property type="entry name" value="GLYCOSYLTRANSFERASE"/>
    <property type="match status" value="1"/>
</dbReference>
<dbReference type="InterPro" id="IPR029044">
    <property type="entry name" value="Nucleotide-diphossugar_trans"/>
</dbReference>
<dbReference type="CDD" id="cd00761">
    <property type="entry name" value="Glyco_tranf_GTA_type"/>
    <property type="match status" value="1"/>
</dbReference>
<dbReference type="InterPro" id="IPR001173">
    <property type="entry name" value="Glyco_trans_2-like"/>
</dbReference>
<evidence type="ECO:0000313" key="2">
    <source>
        <dbReference type="EMBL" id="HCK25012.1"/>
    </source>
</evidence>
<comment type="caution">
    <text evidence="2">The sequence shown here is derived from an EMBL/GenBank/DDBJ whole genome shotgun (WGS) entry which is preliminary data.</text>
</comment>
<proteinExistence type="predicted"/>
<sequence length="329" mass="38133">MDQEQSINKRVSIVIPVYNSHKTLPKCLDSMIAQTYQDLEIICVNDCSKDNSLGIIKEYQKKDPRVKLVNHSENLNAGGARNSGIKAATGTYVCFVDNDDWMTPDAIEILIQNSERCSIDIVAPDWCEWYSEKETIEHSNFLENVSKEENCNHSLIYGCRILGCLIRKSIFTDNNLFYPERTFWEDNAIGIPLLFCANRIRAVKRILYFYYISPGSSSRSYNLKKTSDRIKTTHLMYENFKRLDLITVRNSALIDYKILCLSYFSIRMLAINYSSDASRLLNKVSDDISSLLPNNVLKQYHPNYVLTLKFPILSYRLWAIMYWIKNKVS</sequence>
<organism evidence="2 3">
    <name type="scientific">Bacteroides graminisolvens</name>
    <dbReference type="NCBI Taxonomy" id="477666"/>
    <lineage>
        <taxon>Bacteria</taxon>
        <taxon>Pseudomonadati</taxon>
        <taxon>Bacteroidota</taxon>
        <taxon>Bacteroidia</taxon>
        <taxon>Bacteroidales</taxon>
        <taxon>Bacteroidaceae</taxon>
        <taxon>Bacteroides</taxon>
    </lineage>
</organism>
<dbReference type="GO" id="GO:0016758">
    <property type="term" value="F:hexosyltransferase activity"/>
    <property type="evidence" value="ECO:0007669"/>
    <property type="project" value="UniProtKB-ARBA"/>
</dbReference>
<evidence type="ECO:0000313" key="3">
    <source>
        <dbReference type="Proteomes" id="UP000263098"/>
    </source>
</evidence>
<protein>
    <recommendedName>
        <fullName evidence="1">Glycosyltransferase 2-like domain-containing protein</fullName>
    </recommendedName>
</protein>
<dbReference type="AlphaFoldDB" id="A0A3D2SFI2"/>
<name>A0A3D2SFI2_9BACE</name>